<comment type="caution">
    <text evidence="1">The sequence shown here is derived from an EMBL/GenBank/DDBJ whole genome shotgun (WGS) entry which is preliminary data.</text>
</comment>
<keyword evidence="2" id="KW-1185">Reference proteome</keyword>
<accession>A0A098TI26</accession>
<reference evidence="1 2" key="1">
    <citation type="journal article" date="2014" name="Mol. Ecol.">
        <title>Evolution of Synechococcus.</title>
        <authorList>
            <person name="Dvorak P."/>
            <person name="Casamatta D."/>
            <person name="Hasler P."/>
            <person name="Poulickova A."/>
            <person name="Ondrej V."/>
            <person name="Sanges R."/>
        </authorList>
    </citation>
    <scope>NUCLEOTIDE SEQUENCE [LARGE SCALE GENOMIC DNA]</scope>
    <source>
        <strain evidence="1 2">CAUP A 1101</strain>
    </source>
</reference>
<dbReference type="Proteomes" id="UP000030170">
    <property type="component" value="Unassembled WGS sequence"/>
</dbReference>
<dbReference type="EMBL" id="JJML01000063">
    <property type="protein sequence ID" value="KGF71617.1"/>
    <property type="molecule type" value="Genomic_DNA"/>
</dbReference>
<dbReference type="AlphaFoldDB" id="A0A098TI26"/>
<evidence type="ECO:0000313" key="1">
    <source>
        <dbReference type="EMBL" id="KGF71617.1"/>
    </source>
</evidence>
<sequence>MGLIGVEFICITYFRQSVVILTGIEIVPQLCLRNGRHEQLPRANDKIDVFLTTTHRREMTVESGIEIRMTGQD</sequence>
<name>A0A098TI26_9CYAN</name>
<proteinExistence type="predicted"/>
<gene>
    <name evidence="1" type="ORF">DO97_17450</name>
</gene>
<organism evidence="1 2">
    <name type="scientific">Neosynechococcus sphagnicola sy1</name>
    <dbReference type="NCBI Taxonomy" id="1497020"/>
    <lineage>
        <taxon>Bacteria</taxon>
        <taxon>Bacillati</taxon>
        <taxon>Cyanobacteriota</taxon>
        <taxon>Cyanophyceae</taxon>
        <taxon>Neosynechococcales</taxon>
        <taxon>Neosynechococcaceae</taxon>
        <taxon>Neosynechococcus</taxon>
    </lineage>
</organism>
<protein>
    <submittedName>
        <fullName evidence="1">Uncharacterized protein</fullName>
    </submittedName>
</protein>
<evidence type="ECO:0000313" key="2">
    <source>
        <dbReference type="Proteomes" id="UP000030170"/>
    </source>
</evidence>